<feature type="compositionally biased region" description="Basic and acidic residues" evidence="1">
    <location>
        <begin position="53"/>
        <end position="70"/>
    </location>
</feature>
<feature type="signal peptide" evidence="2">
    <location>
        <begin position="1"/>
        <end position="27"/>
    </location>
</feature>
<proteinExistence type="predicted"/>
<comment type="caution">
    <text evidence="3">The sequence shown here is derived from an EMBL/GenBank/DDBJ whole genome shotgun (WGS) entry which is preliminary data.</text>
</comment>
<keyword evidence="4" id="KW-1185">Reference proteome</keyword>
<reference evidence="3 4" key="1">
    <citation type="submission" date="2023-11" db="EMBL/GenBank/DDBJ databases">
        <authorList>
            <person name="Okamura Y."/>
        </authorList>
    </citation>
    <scope>NUCLEOTIDE SEQUENCE [LARGE SCALE GENOMIC DNA]</scope>
</reference>
<gene>
    <name evidence="3" type="ORF">LNINA_LOCUS9644</name>
</gene>
<evidence type="ECO:0000256" key="1">
    <source>
        <dbReference type="SAM" id="MobiDB-lite"/>
    </source>
</evidence>
<sequence length="244" mass="26674">MEIWGPTVSKMIYEIVLLAVACAYVSADYRNDGGFLPSQSYQRTEDQLAEPSPRSDKSRDDRDDHGDRTQRFGISTYGATGPYGGSAPGIYGPLKIDLGGVLLGSILGFGAVIVLPKIIHAFSYGYGGYGRSAETDLTQLSDLLGRFDETLSRYNVDSASCMQRLACSYVQLANENMVTGNATDFDGILATVSNNSLVQRMFEGTSIYEAMNAGRSLDTDCHQRYSKCRLDRNTVVKIITQIIP</sequence>
<name>A0AAV1JQP2_9NEOP</name>
<dbReference type="Pfam" id="PF07841">
    <property type="entry name" value="DM4_12"/>
    <property type="match status" value="1"/>
</dbReference>
<organism evidence="3 4">
    <name type="scientific">Leptosia nina</name>
    <dbReference type="NCBI Taxonomy" id="320188"/>
    <lineage>
        <taxon>Eukaryota</taxon>
        <taxon>Metazoa</taxon>
        <taxon>Ecdysozoa</taxon>
        <taxon>Arthropoda</taxon>
        <taxon>Hexapoda</taxon>
        <taxon>Insecta</taxon>
        <taxon>Pterygota</taxon>
        <taxon>Neoptera</taxon>
        <taxon>Endopterygota</taxon>
        <taxon>Lepidoptera</taxon>
        <taxon>Glossata</taxon>
        <taxon>Ditrysia</taxon>
        <taxon>Papilionoidea</taxon>
        <taxon>Pieridae</taxon>
        <taxon>Pierinae</taxon>
        <taxon>Leptosia</taxon>
    </lineage>
</organism>
<keyword evidence="2" id="KW-0732">Signal</keyword>
<protein>
    <submittedName>
        <fullName evidence="3">Uncharacterized protein</fullName>
    </submittedName>
</protein>
<dbReference type="EMBL" id="CAVLEF010000082">
    <property type="protein sequence ID" value="CAK1550416.1"/>
    <property type="molecule type" value="Genomic_DNA"/>
</dbReference>
<evidence type="ECO:0000313" key="3">
    <source>
        <dbReference type="EMBL" id="CAK1550416.1"/>
    </source>
</evidence>
<dbReference type="InterPro" id="IPR006631">
    <property type="entry name" value="DM4_12"/>
</dbReference>
<feature type="chain" id="PRO_5043696026" evidence="2">
    <location>
        <begin position="28"/>
        <end position="244"/>
    </location>
</feature>
<dbReference type="Proteomes" id="UP001497472">
    <property type="component" value="Unassembled WGS sequence"/>
</dbReference>
<evidence type="ECO:0000313" key="4">
    <source>
        <dbReference type="Proteomes" id="UP001497472"/>
    </source>
</evidence>
<evidence type="ECO:0000256" key="2">
    <source>
        <dbReference type="SAM" id="SignalP"/>
    </source>
</evidence>
<feature type="region of interest" description="Disordered" evidence="1">
    <location>
        <begin position="36"/>
        <end position="80"/>
    </location>
</feature>
<dbReference type="AlphaFoldDB" id="A0AAV1JQP2"/>
<accession>A0AAV1JQP2</accession>